<dbReference type="EMBL" id="JAGINS010000002">
    <property type="protein sequence ID" value="MBP2364021.1"/>
    <property type="molecule type" value="Genomic_DNA"/>
</dbReference>
<dbReference type="PROSITE" id="PS50213">
    <property type="entry name" value="FAS1"/>
    <property type="match status" value="1"/>
</dbReference>
<keyword evidence="5" id="KW-1185">Reference proteome</keyword>
<evidence type="ECO:0000256" key="1">
    <source>
        <dbReference type="SAM" id="MobiDB-lite"/>
    </source>
</evidence>
<dbReference type="SMART" id="SM00554">
    <property type="entry name" value="FAS1"/>
    <property type="match status" value="1"/>
</dbReference>
<comment type="caution">
    <text evidence="4">The sequence shown here is derived from an EMBL/GenBank/DDBJ whole genome shotgun (WGS) entry which is preliminary data.</text>
</comment>
<feature type="region of interest" description="Disordered" evidence="1">
    <location>
        <begin position="31"/>
        <end position="59"/>
    </location>
</feature>
<dbReference type="Pfam" id="PF02469">
    <property type="entry name" value="Fasciclin"/>
    <property type="match status" value="1"/>
</dbReference>
<name>A0ABS4VJB5_9ACTN</name>
<evidence type="ECO:0000313" key="4">
    <source>
        <dbReference type="EMBL" id="MBP2364021.1"/>
    </source>
</evidence>
<proteinExistence type="predicted"/>
<dbReference type="PROSITE" id="PS51318">
    <property type="entry name" value="TAT"/>
    <property type="match status" value="1"/>
</dbReference>
<keyword evidence="2" id="KW-0732">Signal</keyword>
<feature type="chain" id="PRO_5047290699" evidence="2">
    <location>
        <begin position="33"/>
        <end position="192"/>
    </location>
</feature>
<organism evidence="4 5">
    <name type="scientific">Streptomyces clavifer</name>
    <dbReference type="NCBI Taxonomy" id="68188"/>
    <lineage>
        <taxon>Bacteria</taxon>
        <taxon>Bacillati</taxon>
        <taxon>Actinomycetota</taxon>
        <taxon>Actinomycetes</taxon>
        <taxon>Kitasatosporales</taxon>
        <taxon>Streptomycetaceae</taxon>
        <taxon>Streptomyces</taxon>
    </lineage>
</organism>
<dbReference type="Proteomes" id="UP001519311">
    <property type="component" value="Unassembled WGS sequence"/>
</dbReference>
<protein>
    <submittedName>
        <fullName evidence="4">Surface protein with fasciclin (FAS1) repeats</fullName>
    </submittedName>
</protein>
<dbReference type="SUPFAM" id="SSF82153">
    <property type="entry name" value="FAS1 domain"/>
    <property type="match status" value="1"/>
</dbReference>
<accession>A0ABS4VJB5</accession>
<dbReference type="PANTHER" id="PTHR10900:SF77">
    <property type="entry name" value="FI19380P1"/>
    <property type="match status" value="1"/>
</dbReference>
<evidence type="ECO:0000313" key="5">
    <source>
        <dbReference type="Proteomes" id="UP001519311"/>
    </source>
</evidence>
<gene>
    <name evidence="4" type="ORF">JOF59_006513</name>
</gene>
<dbReference type="InterPro" id="IPR000782">
    <property type="entry name" value="FAS1_domain"/>
</dbReference>
<dbReference type="PANTHER" id="PTHR10900">
    <property type="entry name" value="PERIOSTIN-RELATED"/>
    <property type="match status" value="1"/>
</dbReference>
<dbReference type="InterPro" id="IPR050904">
    <property type="entry name" value="Adhesion/Biosynth-related"/>
</dbReference>
<sequence length="192" mass="19356">MNITRVRRSVVGVSAAVVLPVSLGIAAPAASADSGSQPFGPGCSSLPAEGQGSAAGMADDPVATAASNNAELSTLTAAINAADLGDTLNKSKDITVFAPTNAAFEKIPKADLDALLADKDQLTKVLTYHVVDQKITQGQLGNGDFKTLQGSNLTTSGSGDTFKVNNSANIVCGGIPTANATVELVDTVLMPQ</sequence>
<dbReference type="InterPro" id="IPR036378">
    <property type="entry name" value="FAS1_dom_sf"/>
</dbReference>
<feature type="signal peptide" evidence="2">
    <location>
        <begin position="1"/>
        <end position="32"/>
    </location>
</feature>
<reference evidence="4 5" key="1">
    <citation type="submission" date="2021-03" db="EMBL/GenBank/DDBJ databases">
        <title>Sequencing the genomes of 1000 actinobacteria strains.</title>
        <authorList>
            <person name="Klenk H.-P."/>
        </authorList>
    </citation>
    <scope>NUCLEOTIDE SEQUENCE [LARGE SCALE GENOMIC DNA]</scope>
    <source>
        <strain evidence="4 5">DSM 40843</strain>
    </source>
</reference>
<evidence type="ECO:0000256" key="2">
    <source>
        <dbReference type="SAM" id="SignalP"/>
    </source>
</evidence>
<dbReference type="InterPro" id="IPR006311">
    <property type="entry name" value="TAT_signal"/>
</dbReference>
<dbReference type="RefSeq" id="WP_209471700.1">
    <property type="nucleotide sequence ID" value="NZ_BMWJ01000007.1"/>
</dbReference>
<evidence type="ECO:0000259" key="3">
    <source>
        <dbReference type="PROSITE" id="PS50213"/>
    </source>
</evidence>
<dbReference type="Gene3D" id="2.30.180.10">
    <property type="entry name" value="FAS1 domain"/>
    <property type="match status" value="1"/>
</dbReference>
<feature type="domain" description="FAS1" evidence="3">
    <location>
        <begin position="59"/>
        <end position="189"/>
    </location>
</feature>